<comment type="catalytic activity">
    <reaction evidence="8">
        <text>L-seryl-[protein] + ATP = O-phospho-L-seryl-[protein] + ADP + H(+)</text>
        <dbReference type="Rhea" id="RHEA:17989"/>
        <dbReference type="Rhea" id="RHEA-COMP:9863"/>
        <dbReference type="Rhea" id="RHEA-COMP:11604"/>
        <dbReference type="ChEBI" id="CHEBI:15378"/>
        <dbReference type="ChEBI" id="CHEBI:29999"/>
        <dbReference type="ChEBI" id="CHEBI:30616"/>
        <dbReference type="ChEBI" id="CHEBI:83421"/>
        <dbReference type="ChEBI" id="CHEBI:456216"/>
        <dbReference type="EC" id="2.7.11.1"/>
    </reaction>
</comment>
<feature type="domain" description="Protein kinase" evidence="10">
    <location>
        <begin position="145"/>
        <end position="613"/>
    </location>
</feature>
<evidence type="ECO:0000256" key="6">
    <source>
        <dbReference type="ARBA" id="ARBA00022840"/>
    </source>
</evidence>
<dbReference type="GO" id="GO:0000245">
    <property type="term" value="P:spliceosomal complex assembly"/>
    <property type="evidence" value="ECO:0007669"/>
    <property type="project" value="TreeGrafter"/>
</dbReference>
<dbReference type="InterPro" id="IPR051334">
    <property type="entry name" value="SRPK"/>
</dbReference>
<dbReference type="Proteomes" id="UP000822688">
    <property type="component" value="Chromosome 3"/>
</dbReference>
<dbReference type="PROSITE" id="PS00108">
    <property type="entry name" value="PROTEIN_KINASE_ST"/>
    <property type="match status" value="1"/>
</dbReference>
<protein>
    <recommendedName>
        <fullName evidence="1">non-specific serine/threonine protein kinase</fullName>
        <ecNumber evidence="1">2.7.11.1</ecNumber>
    </recommendedName>
</protein>
<dbReference type="FunFam" id="1.10.510.10:FF:000275">
    <property type="entry name" value="SRSF protein kinase 2 isoform X3"/>
    <property type="match status" value="1"/>
</dbReference>
<feature type="region of interest" description="Disordered" evidence="9">
    <location>
        <begin position="294"/>
        <end position="319"/>
    </location>
</feature>
<evidence type="ECO:0000256" key="8">
    <source>
        <dbReference type="ARBA" id="ARBA00048679"/>
    </source>
</evidence>
<dbReference type="SUPFAM" id="SSF56112">
    <property type="entry name" value="Protein kinase-like (PK-like)"/>
    <property type="match status" value="1"/>
</dbReference>
<accession>A0A8T0IEB4</accession>
<dbReference type="SMART" id="SM00220">
    <property type="entry name" value="S_TKc"/>
    <property type="match status" value="1"/>
</dbReference>
<evidence type="ECO:0000256" key="1">
    <source>
        <dbReference type="ARBA" id="ARBA00012513"/>
    </source>
</evidence>
<dbReference type="Gene3D" id="3.30.200.20">
    <property type="entry name" value="Phosphorylase Kinase, domain 1"/>
    <property type="match status" value="1"/>
</dbReference>
<evidence type="ECO:0000256" key="7">
    <source>
        <dbReference type="ARBA" id="ARBA00047899"/>
    </source>
</evidence>
<dbReference type="Pfam" id="PF00069">
    <property type="entry name" value="Pkinase"/>
    <property type="match status" value="2"/>
</dbReference>
<organism evidence="11 12">
    <name type="scientific">Ceratodon purpureus</name>
    <name type="common">Fire moss</name>
    <name type="synonym">Dicranum purpureum</name>
    <dbReference type="NCBI Taxonomy" id="3225"/>
    <lineage>
        <taxon>Eukaryota</taxon>
        <taxon>Viridiplantae</taxon>
        <taxon>Streptophyta</taxon>
        <taxon>Embryophyta</taxon>
        <taxon>Bryophyta</taxon>
        <taxon>Bryophytina</taxon>
        <taxon>Bryopsida</taxon>
        <taxon>Dicranidae</taxon>
        <taxon>Pseudoditrichales</taxon>
        <taxon>Ditrichaceae</taxon>
        <taxon>Ceratodon</taxon>
    </lineage>
</organism>
<evidence type="ECO:0000313" key="11">
    <source>
        <dbReference type="EMBL" id="KAG0582070.1"/>
    </source>
</evidence>
<feature type="compositionally biased region" description="Basic and acidic residues" evidence="9">
    <location>
        <begin position="112"/>
        <end position="125"/>
    </location>
</feature>
<evidence type="ECO:0000256" key="9">
    <source>
        <dbReference type="SAM" id="MobiDB-lite"/>
    </source>
</evidence>
<proteinExistence type="predicted"/>
<feature type="compositionally biased region" description="Low complexity" evidence="9">
    <location>
        <begin position="89"/>
        <end position="111"/>
    </location>
</feature>
<feature type="region of interest" description="Disordered" evidence="9">
    <location>
        <begin position="70"/>
        <end position="125"/>
    </location>
</feature>
<dbReference type="GO" id="GO:0004674">
    <property type="term" value="F:protein serine/threonine kinase activity"/>
    <property type="evidence" value="ECO:0007669"/>
    <property type="project" value="UniProtKB-KW"/>
</dbReference>
<sequence length="619" mass="70057">MALKKTIKKRMALKKSIKKSMAFKKTIKKSMAFKKTIKKRKKKILPTFQSKKGPTMDSEIARLISAATKQAFESKEEPQKKGQNKNKKTNQTPTNTKLDDSTTPSISISESHSSKYVDSEVDSDHNNKDETLSLNVGCTFKKGRYKVQRKLDSGAFSTVWLAWDQNDNKYVALKIQNCSKDCIKAAQEEIKIHKEIAAGKPVGEKVVVKLLDHFNHVAPPNRKHICMVFEYLGDNLLTLIKASKYKGLPLDIVKNLAKQILTGLNYLHKDLKIIHTDLKPENILLMSTLDPQNDPRISFEGSSMQTKRQRFLTPAPPKSKKLKSFHVENLSNDTRQYSNKGENLAQPISQAGSRPTTPSPNNKIENSKNDDINDTKMHVEEGRLVSEPEFLDRLAIDFDSEIARNFVLKDRAKKISLSDGSQHQVKFSMPSRERRPKLSGSSHSLNNIDVRCKIVDLGTACWTNKVLSDDIQTRPYRCPEVLLGCKYSTSADMWSFGCLIFELATGSILFDPRTGGSDYNRDEDHLAQIIEILGPIPKDLVSKGIHSDEYLTKDGNLKRRKPRGHCPLYKLLVSEYRFNEKDAKELAKFLLPLLELSPNKRPSASQCLHHPWLKNASSK</sequence>
<dbReference type="EMBL" id="CM026423">
    <property type="protein sequence ID" value="KAG0582070.1"/>
    <property type="molecule type" value="Genomic_DNA"/>
</dbReference>
<dbReference type="PROSITE" id="PS50011">
    <property type="entry name" value="PROTEIN_KINASE_DOM"/>
    <property type="match status" value="1"/>
</dbReference>
<dbReference type="PANTHER" id="PTHR47634:SF9">
    <property type="entry name" value="PROTEIN KINASE DOMAIN-CONTAINING PROTEIN-RELATED"/>
    <property type="match status" value="1"/>
</dbReference>
<dbReference type="PANTHER" id="PTHR47634">
    <property type="entry name" value="PROTEIN KINASE DOMAIN-CONTAINING PROTEIN-RELATED"/>
    <property type="match status" value="1"/>
</dbReference>
<dbReference type="InterPro" id="IPR000719">
    <property type="entry name" value="Prot_kinase_dom"/>
</dbReference>
<dbReference type="GO" id="GO:0005524">
    <property type="term" value="F:ATP binding"/>
    <property type="evidence" value="ECO:0007669"/>
    <property type="project" value="UniProtKB-KW"/>
</dbReference>
<dbReference type="Gene3D" id="1.10.510.10">
    <property type="entry name" value="Transferase(Phosphotransferase) domain 1"/>
    <property type="match status" value="2"/>
</dbReference>
<keyword evidence="12" id="KW-1185">Reference proteome</keyword>
<evidence type="ECO:0000256" key="4">
    <source>
        <dbReference type="ARBA" id="ARBA00022741"/>
    </source>
</evidence>
<dbReference type="AlphaFoldDB" id="A0A8T0IEB4"/>
<reference evidence="11" key="1">
    <citation type="submission" date="2020-06" db="EMBL/GenBank/DDBJ databases">
        <title>WGS assembly of Ceratodon purpureus strain R40.</title>
        <authorList>
            <person name="Carey S.B."/>
            <person name="Jenkins J."/>
            <person name="Shu S."/>
            <person name="Lovell J.T."/>
            <person name="Sreedasyam A."/>
            <person name="Maumus F."/>
            <person name="Tiley G.P."/>
            <person name="Fernandez-Pozo N."/>
            <person name="Barry K."/>
            <person name="Chen C."/>
            <person name="Wang M."/>
            <person name="Lipzen A."/>
            <person name="Daum C."/>
            <person name="Saski C.A."/>
            <person name="Payton A.C."/>
            <person name="Mcbreen J.C."/>
            <person name="Conrad R.E."/>
            <person name="Kollar L.M."/>
            <person name="Olsson S."/>
            <person name="Huttunen S."/>
            <person name="Landis J.B."/>
            <person name="Wickett N.J."/>
            <person name="Johnson M.G."/>
            <person name="Rensing S.A."/>
            <person name="Grimwood J."/>
            <person name="Schmutz J."/>
            <person name="Mcdaniel S.F."/>
        </authorList>
    </citation>
    <scope>NUCLEOTIDE SEQUENCE</scope>
    <source>
        <strain evidence="11">R40</strain>
    </source>
</reference>
<dbReference type="EC" id="2.7.11.1" evidence="1"/>
<keyword evidence="3" id="KW-0808">Transferase</keyword>
<evidence type="ECO:0000313" key="12">
    <source>
        <dbReference type="Proteomes" id="UP000822688"/>
    </source>
</evidence>
<gene>
    <name evidence="11" type="ORF">KC19_3G031900</name>
</gene>
<feature type="compositionally biased region" description="Polar residues" evidence="9">
    <location>
        <begin position="346"/>
        <end position="364"/>
    </location>
</feature>
<evidence type="ECO:0000256" key="5">
    <source>
        <dbReference type="ARBA" id="ARBA00022777"/>
    </source>
</evidence>
<dbReference type="InterPro" id="IPR011009">
    <property type="entry name" value="Kinase-like_dom_sf"/>
</dbReference>
<comment type="catalytic activity">
    <reaction evidence="7">
        <text>L-threonyl-[protein] + ATP = O-phospho-L-threonyl-[protein] + ADP + H(+)</text>
        <dbReference type="Rhea" id="RHEA:46608"/>
        <dbReference type="Rhea" id="RHEA-COMP:11060"/>
        <dbReference type="Rhea" id="RHEA-COMP:11605"/>
        <dbReference type="ChEBI" id="CHEBI:15378"/>
        <dbReference type="ChEBI" id="CHEBI:30013"/>
        <dbReference type="ChEBI" id="CHEBI:30616"/>
        <dbReference type="ChEBI" id="CHEBI:61977"/>
        <dbReference type="ChEBI" id="CHEBI:456216"/>
        <dbReference type="EC" id="2.7.11.1"/>
    </reaction>
</comment>
<keyword evidence="2" id="KW-0723">Serine/threonine-protein kinase</keyword>
<evidence type="ECO:0000256" key="3">
    <source>
        <dbReference type="ARBA" id="ARBA00022679"/>
    </source>
</evidence>
<keyword evidence="6" id="KW-0067">ATP-binding</keyword>
<dbReference type="GO" id="GO:0050684">
    <property type="term" value="P:regulation of mRNA processing"/>
    <property type="evidence" value="ECO:0007669"/>
    <property type="project" value="TreeGrafter"/>
</dbReference>
<keyword evidence="5" id="KW-0418">Kinase</keyword>
<comment type="caution">
    <text evidence="11">The sequence shown here is derived from an EMBL/GenBank/DDBJ whole genome shotgun (WGS) entry which is preliminary data.</text>
</comment>
<dbReference type="InterPro" id="IPR008271">
    <property type="entry name" value="Ser/Thr_kinase_AS"/>
</dbReference>
<evidence type="ECO:0000256" key="2">
    <source>
        <dbReference type="ARBA" id="ARBA00022527"/>
    </source>
</evidence>
<keyword evidence="4" id="KW-0547">Nucleotide-binding</keyword>
<evidence type="ECO:0000259" key="10">
    <source>
        <dbReference type="PROSITE" id="PS50011"/>
    </source>
</evidence>
<name>A0A8T0IEB4_CERPU</name>
<feature type="region of interest" description="Disordered" evidence="9">
    <location>
        <begin position="346"/>
        <end position="372"/>
    </location>
</feature>
<feature type="region of interest" description="Disordered" evidence="9">
    <location>
        <begin position="419"/>
        <end position="442"/>
    </location>
</feature>